<sequence length="392" mass="44943">MSSIMPPDGTSAIDRQDESPFFSMPIELRNAVYEQLFEFRDQHVRSVAGIDGTQQFALTPCIAPPISDDQERVGRERFPKNDPKNPDLQPLKMRRIASSWGPHWMCEELALYPKECASGTSEGWIADAAVSRTVYPALLVCKRMYLDLVQLAGSKSDLHITDLQTLHALSITLSQPLTLFRELETASAQSKESDGSSVHDVEVRTWRSLPSRLLARFPSLRRFTIWLDHNDENNYWSVVNERAVLGPMECLKTIKPDLELVCFLPKSHPKIEDPQRHYLPTNEGCSSPCFEIRRTLRQRWRVHRSGSDPNDSLTFATDFPHILLEHYGSGSLGFAKMSLAEKEEYEMKLRRNGVDVDNWIEKNILNLRLFCWVHPNRQNPNFYSLQSCGRIV</sequence>
<dbReference type="InterPro" id="IPR056632">
    <property type="entry name" value="DUF7730"/>
</dbReference>
<feature type="compositionally biased region" description="Basic and acidic residues" evidence="1">
    <location>
        <begin position="69"/>
        <end position="85"/>
    </location>
</feature>
<evidence type="ECO:0000313" key="4">
    <source>
        <dbReference type="Proteomes" id="UP001239445"/>
    </source>
</evidence>
<feature type="region of interest" description="Disordered" evidence="1">
    <location>
        <begin position="65"/>
        <end position="88"/>
    </location>
</feature>
<feature type="domain" description="DUF7730" evidence="2">
    <location>
        <begin position="15"/>
        <end position="265"/>
    </location>
</feature>
<accession>A0AAJ0BNG2</accession>
<evidence type="ECO:0000313" key="3">
    <source>
        <dbReference type="EMBL" id="KAK1760057.1"/>
    </source>
</evidence>
<organism evidence="3 4">
    <name type="scientific">Echria macrotheca</name>
    <dbReference type="NCBI Taxonomy" id="438768"/>
    <lineage>
        <taxon>Eukaryota</taxon>
        <taxon>Fungi</taxon>
        <taxon>Dikarya</taxon>
        <taxon>Ascomycota</taxon>
        <taxon>Pezizomycotina</taxon>
        <taxon>Sordariomycetes</taxon>
        <taxon>Sordariomycetidae</taxon>
        <taxon>Sordariales</taxon>
        <taxon>Schizotheciaceae</taxon>
        <taxon>Echria</taxon>
    </lineage>
</organism>
<comment type="caution">
    <text evidence="3">The sequence shown here is derived from an EMBL/GenBank/DDBJ whole genome shotgun (WGS) entry which is preliminary data.</text>
</comment>
<dbReference type="EMBL" id="MU839827">
    <property type="protein sequence ID" value="KAK1760057.1"/>
    <property type="molecule type" value="Genomic_DNA"/>
</dbReference>
<reference evidence="3" key="1">
    <citation type="submission" date="2023-06" db="EMBL/GenBank/DDBJ databases">
        <title>Genome-scale phylogeny and comparative genomics of the fungal order Sordariales.</title>
        <authorList>
            <consortium name="Lawrence Berkeley National Laboratory"/>
            <person name="Hensen N."/>
            <person name="Bonometti L."/>
            <person name="Westerberg I."/>
            <person name="Brannstrom I.O."/>
            <person name="Guillou S."/>
            <person name="Cros-Aarteil S."/>
            <person name="Calhoun S."/>
            <person name="Haridas S."/>
            <person name="Kuo A."/>
            <person name="Mondo S."/>
            <person name="Pangilinan J."/>
            <person name="Riley R."/>
            <person name="Labutti K."/>
            <person name="Andreopoulos B."/>
            <person name="Lipzen A."/>
            <person name="Chen C."/>
            <person name="Yanf M."/>
            <person name="Daum C."/>
            <person name="Ng V."/>
            <person name="Clum A."/>
            <person name="Steindorff A."/>
            <person name="Ohm R."/>
            <person name="Martin F."/>
            <person name="Silar P."/>
            <person name="Natvig D."/>
            <person name="Lalanne C."/>
            <person name="Gautier V."/>
            <person name="Ament-Velasquez S.L."/>
            <person name="Kruys A."/>
            <person name="Hutchinson M.I."/>
            <person name="Powell A.J."/>
            <person name="Barry K."/>
            <person name="Miller A.N."/>
            <person name="Grigoriev I.V."/>
            <person name="Debuchy R."/>
            <person name="Gladieux P."/>
            <person name="Thoren M.H."/>
            <person name="Johannesson H."/>
        </authorList>
    </citation>
    <scope>NUCLEOTIDE SEQUENCE</scope>
    <source>
        <strain evidence="3">PSN4</strain>
    </source>
</reference>
<dbReference type="AlphaFoldDB" id="A0AAJ0BNG2"/>
<keyword evidence="4" id="KW-1185">Reference proteome</keyword>
<evidence type="ECO:0000256" key="1">
    <source>
        <dbReference type="SAM" id="MobiDB-lite"/>
    </source>
</evidence>
<gene>
    <name evidence="3" type="ORF">QBC47DRAFT_455874</name>
</gene>
<evidence type="ECO:0000259" key="2">
    <source>
        <dbReference type="Pfam" id="PF24864"/>
    </source>
</evidence>
<proteinExistence type="predicted"/>
<protein>
    <recommendedName>
        <fullName evidence="2">DUF7730 domain-containing protein</fullName>
    </recommendedName>
</protein>
<dbReference type="Pfam" id="PF24864">
    <property type="entry name" value="DUF7730"/>
    <property type="match status" value="1"/>
</dbReference>
<dbReference type="Proteomes" id="UP001239445">
    <property type="component" value="Unassembled WGS sequence"/>
</dbReference>
<dbReference type="PANTHER" id="PTHR38790">
    <property type="entry name" value="2EXR DOMAIN-CONTAINING PROTEIN-RELATED"/>
    <property type="match status" value="1"/>
</dbReference>
<name>A0AAJ0BNG2_9PEZI</name>